<evidence type="ECO:0000256" key="2">
    <source>
        <dbReference type="ARBA" id="ARBA00022980"/>
    </source>
</evidence>
<dbReference type="InterPro" id="IPR000456">
    <property type="entry name" value="Ribosomal_bL17"/>
</dbReference>
<dbReference type="GO" id="GO:0003735">
    <property type="term" value="F:structural constituent of ribosome"/>
    <property type="evidence" value="ECO:0007669"/>
    <property type="project" value="InterPro"/>
</dbReference>
<protein>
    <recommendedName>
        <fullName evidence="4">Large ribosomal subunit protein bL17</fullName>
    </recommendedName>
</protein>
<evidence type="ECO:0000256" key="5">
    <source>
        <dbReference type="RuleBase" id="RU000660"/>
    </source>
</evidence>
<organism evidence="7 8">
    <name type="scientific">candidate division WWE3 bacterium RIFCSPLOWO2_01_FULL_37_15</name>
    <dbReference type="NCBI Taxonomy" id="1802622"/>
    <lineage>
        <taxon>Bacteria</taxon>
        <taxon>Katanobacteria</taxon>
    </lineage>
</organism>
<dbReference type="PANTHER" id="PTHR14413:SF16">
    <property type="entry name" value="LARGE RIBOSOMAL SUBUNIT PROTEIN BL17M"/>
    <property type="match status" value="1"/>
</dbReference>
<keyword evidence="2 4" id="KW-0689">Ribosomal protein</keyword>
<keyword evidence="3 4" id="KW-0687">Ribonucleoprotein</keyword>
<dbReference type="Gene3D" id="3.90.1030.10">
    <property type="entry name" value="Ribosomal protein L17"/>
    <property type="match status" value="1"/>
</dbReference>
<comment type="similarity">
    <text evidence="1 4 5">Belongs to the bacterial ribosomal protein bL17 family.</text>
</comment>
<dbReference type="InterPro" id="IPR036373">
    <property type="entry name" value="Ribosomal_bL17_sf"/>
</dbReference>
<evidence type="ECO:0000256" key="4">
    <source>
        <dbReference type="HAMAP-Rule" id="MF_01368"/>
    </source>
</evidence>
<feature type="region of interest" description="Disordered" evidence="6">
    <location>
        <begin position="124"/>
        <end position="156"/>
    </location>
</feature>
<dbReference type="AlphaFoldDB" id="A0A1F4UWS2"/>
<evidence type="ECO:0000313" key="8">
    <source>
        <dbReference type="Proteomes" id="UP000177458"/>
    </source>
</evidence>
<feature type="compositionally biased region" description="Basic and acidic residues" evidence="6">
    <location>
        <begin position="133"/>
        <end position="156"/>
    </location>
</feature>
<dbReference type="GO" id="GO:0006412">
    <property type="term" value="P:translation"/>
    <property type="evidence" value="ECO:0007669"/>
    <property type="project" value="UniProtKB-UniRule"/>
</dbReference>
<name>A0A1F4UWS2_UNCKA</name>
<dbReference type="NCBIfam" id="TIGR00059">
    <property type="entry name" value="L17"/>
    <property type="match status" value="1"/>
</dbReference>
<sequence length="156" mass="17824">MRHRVITQKLNRDASHRKALLRNLSDSLLVKGKVETTLAKAKYVRPYVEKLITRAIKNNNYNTMKMVKNELSLDSTVKKLFEDIAPKLKSKAGGYTRIVRIGNRNGDNAEMARVELILPKESKAARKKTVKAKKQEISGKNMEKTEEGPKNKYENL</sequence>
<accession>A0A1F4UWS2</accession>
<comment type="subunit">
    <text evidence="4">Part of the 50S ribosomal subunit. Contacts protein L32.</text>
</comment>
<evidence type="ECO:0000256" key="6">
    <source>
        <dbReference type="SAM" id="MobiDB-lite"/>
    </source>
</evidence>
<dbReference type="EMBL" id="MEVF01000025">
    <property type="protein sequence ID" value="OGC49280.1"/>
    <property type="molecule type" value="Genomic_DNA"/>
</dbReference>
<dbReference type="PANTHER" id="PTHR14413">
    <property type="entry name" value="RIBOSOMAL PROTEIN L17"/>
    <property type="match status" value="1"/>
</dbReference>
<dbReference type="Pfam" id="PF01196">
    <property type="entry name" value="Ribosomal_L17"/>
    <property type="match status" value="1"/>
</dbReference>
<evidence type="ECO:0000313" key="7">
    <source>
        <dbReference type="EMBL" id="OGC49280.1"/>
    </source>
</evidence>
<reference evidence="7 8" key="1">
    <citation type="journal article" date="2016" name="Nat. Commun.">
        <title>Thousands of microbial genomes shed light on interconnected biogeochemical processes in an aquifer system.</title>
        <authorList>
            <person name="Anantharaman K."/>
            <person name="Brown C.T."/>
            <person name="Hug L.A."/>
            <person name="Sharon I."/>
            <person name="Castelle C.J."/>
            <person name="Probst A.J."/>
            <person name="Thomas B.C."/>
            <person name="Singh A."/>
            <person name="Wilkins M.J."/>
            <person name="Karaoz U."/>
            <person name="Brodie E.L."/>
            <person name="Williams K.H."/>
            <person name="Hubbard S.S."/>
            <person name="Banfield J.F."/>
        </authorList>
    </citation>
    <scope>NUCLEOTIDE SEQUENCE [LARGE SCALE GENOMIC DNA]</scope>
</reference>
<dbReference type="Proteomes" id="UP000177458">
    <property type="component" value="Unassembled WGS sequence"/>
</dbReference>
<dbReference type="HAMAP" id="MF_01368">
    <property type="entry name" value="Ribosomal_bL17"/>
    <property type="match status" value="1"/>
</dbReference>
<dbReference type="SUPFAM" id="SSF64263">
    <property type="entry name" value="Prokaryotic ribosomal protein L17"/>
    <property type="match status" value="1"/>
</dbReference>
<proteinExistence type="inferred from homology"/>
<evidence type="ECO:0000256" key="1">
    <source>
        <dbReference type="ARBA" id="ARBA00008777"/>
    </source>
</evidence>
<gene>
    <name evidence="4" type="primary">rplQ</name>
    <name evidence="7" type="ORF">A3A69_02360</name>
</gene>
<comment type="caution">
    <text evidence="7">The sequence shown here is derived from an EMBL/GenBank/DDBJ whole genome shotgun (WGS) entry which is preliminary data.</text>
</comment>
<dbReference type="GO" id="GO:0022625">
    <property type="term" value="C:cytosolic large ribosomal subunit"/>
    <property type="evidence" value="ECO:0007669"/>
    <property type="project" value="TreeGrafter"/>
</dbReference>
<evidence type="ECO:0000256" key="3">
    <source>
        <dbReference type="ARBA" id="ARBA00023274"/>
    </source>
</evidence>